<feature type="transmembrane region" description="Helical" evidence="9">
    <location>
        <begin position="311"/>
        <end position="332"/>
    </location>
</feature>
<protein>
    <recommendedName>
        <fullName evidence="9">Ca(2+)/H(+) antiporter</fullName>
    </recommendedName>
</protein>
<feature type="transmembrane region" description="Helical" evidence="9">
    <location>
        <begin position="7"/>
        <end position="27"/>
    </location>
</feature>
<evidence type="ECO:0000256" key="1">
    <source>
        <dbReference type="ARBA" id="ARBA00004127"/>
    </source>
</evidence>
<reference evidence="10 11" key="1">
    <citation type="journal article" date="2019" name="Int. J. Syst. Evol. Microbiol.">
        <title>Capsulimonas corticalis gen. nov., sp. nov., an aerobic capsulated bacterium, of a novel bacterial order, Capsulimonadales ord. nov., of the class Armatimonadia of the phylum Armatimonadetes.</title>
        <authorList>
            <person name="Li J."/>
            <person name="Kudo C."/>
            <person name="Tonouchi A."/>
        </authorList>
    </citation>
    <scope>NUCLEOTIDE SEQUENCE [LARGE SCALE GENOMIC DNA]</scope>
    <source>
        <strain evidence="10 11">AX-7</strain>
    </source>
</reference>
<dbReference type="PANTHER" id="PTHR31503">
    <property type="entry name" value="VACUOLAR CALCIUM ION TRANSPORTER"/>
    <property type="match status" value="1"/>
</dbReference>
<dbReference type="NCBIfam" id="TIGR00378">
    <property type="entry name" value="cax"/>
    <property type="match status" value="1"/>
</dbReference>
<keyword evidence="5 9" id="KW-0106">Calcium</keyword>
<keyword evidence="6 9" id="KW-1133">Transmembrane helix</keyword>
<dbReference type="InterPro" id="IPR004798">
    <property type="entry name" value="CAX-like"/>
</dbReference>
<comment type="similarity">
    <text evidence="9">Belongs to the Ca(2+):cation antiporter (CaCA) (TC 2.A.19) family.</text>
</comment>
<dbReference type="EMBL" id="AP025739">
    <property type="protein sequence ID" value="BDI28746.1"/>
    <property type="molecule type" value="Genomic_DNA"/>
</dbReference>
<keyword evidence="4 9" id="KW-0812">Transmembrane</keyword>
<evidence type="ECO:0000256" key="5">
    <source>
        <dbReference type="ARBA" id="ARBA00022837"/>
    </source>
</evidence>
<comment type="subcellular location">
    <subcellularLocation>
        <location evidence="1">Endomembrane system</location>
        <topology evidence="1">Multi-pass membrane protein</topology>
    </subcellularLocation>
</comment>
<dbReference type="NCBIfam" id="TIGR00846">
    <property type="entry name" value="caca2"/>
    <property type="match status" value="1"/>
</dbReference>
<evidence type="ECO:0000256" key="3">
    <source>
        <dbReference type="ARBA" id="ARBA00022568"/>
    </source>
</evidence>
<dbReference type="GO" id="GO:0015369">
    <property type="term" value="F:calcium:proton antiporter activity"/>
    <property type="evidence" value="ECO:0007669"/>
    <property type="project" value="UniProtKB-UniRule"/>
</dbReference>
<organism evidence="10 11">
    <name type="scientific">Capsulimonas corticalis</name>
    <dbReference type="NCBI Taxonomy" id="2219043"/>
    <lineage>
        <taxon>Bacteria</taxon>
        <taxon>Bacillati</taxon>
        <taxon>Armatimonadota</taxon>
        <taxon>Armatimonadia</taxon>
        <taxon>Capsulimonadales</taxon>
        <taxon>Capsulimonadaceae</taxon>
        <taxon>Capsulimonas</taxon>
    </lineage>
</organism>
<evidence type="ECO:0000256" key="6">
    <source>
        <dbReference type="ARBA" id="ARBA00022989"/>
    </source>
</evidence>
<evidence type="ECO:0000256" key="7">
    <source>
        <dbReference type="ARBA" id="ARBA00023065"/>
    </source>
</evidence>
<dbReference type="Gene3D" id="1.20.1420.30">
    <property type="entry name" value="NCX, central ion-binding region"/>
    <property type="match status" value="1"/>
</dbReference>
<dbReference type="OrthoDB" id="9776105at2"/>
<feature type="transmembrane region" description="Helical" evidence="9">
    <location>
        <begin position="98"/>
        <end position="116"/>
    </location>
</feature>
<dbReference type="InterPro" id="IPR044880">
    <property type="entry name" value="NCX_ion-bd_dom_sf"/>
</dbReference>
<dbReference type="GO" id="GO:0012505">
    <property type="term" value="C:endomembrane system"/>
    <property type="evidence" value="ECO:0007669"/>
    <property type="project" value="UniProtKB-SubCell"/>
</dbReference>
<keyword evidence="2 9" id="KW-0813">Transport</keyword>
<feature type="transmembrane region" description="Helical" evidence="9">
    <location>
        <begin position="245"/>
        <end position="262"/>
    </location>
</feature>
<keyword evidence="9" id="KW-0050">Antiport</keyword>
<name>A0A402CTV0_9BACT</name>
<dbReference type="Proteomes" id="UP000287394">
    <property type="component" value="Chromosome"/>
</dbReference>
<gene>
    <name evidence="10" type="ORF">CCAX7_007970</name>
</gene>
<dbReference type="InterPro" id="IPR004713">
    <property type="entry name" value="CaH_exchang"/>
</dbReference>
<dbReference type="GO" id="GO:0006874">
    <property type="term" value="P:intracellular calcium ion homeostasis"/>
    <property type="evidence" value="ECO:0007669"/>
    <property type="project" value="TreeGrafter"/>
</dbReference>
<keyword evidence="11" id="KW-1185">Reference proteome</keyword>
<comment type="function">
    <text evidence="9">Ca(+)/H(+) antiporter that extrudes calcium in exchange for external protons.</text>
</comment>
<feature type="transmembrane region" description="Helical" evidence="9">
    <location>
        <begin position="167"/>
        <end position="189"/>
    </location>
</feature>
<feature type="transmembrane region" description="Helical" evidence="9">
    <location>
        <begin position="136"/>
        <end position="155"/>
    </location>
</feature>
<dbReference type="RefSeq" id="WP_119320808.1">
    <property type="nucleotide sequence ID" value="NZ_AP025739.1"/>
</dbReference>
<keyword evidence="8 9" id="KW-0472">Membrane</keyword>
<dbReference type="Pfam" id="PF01699">
    <property type="entry name" value="Na_Ca_ex"/>
    <property type="match status" value="2"/>
</dbReference>
<dbReference type="AlphaFoldDB" id="A0A402CTV0"/>
<evidence type="ECO:0000256" key="8">
    <source>
        <dbReference type="ARBA" id="ARBA00023136"/>
    </source>
</evidence>
<evidence type="ECO:0000313" key="11">
    <source>
        <dbReference type="Proteomes" id="UP000287394"/>
    </source>
</evidence>
<accession>A0A402CTV0</accession>
<evidence type="ECO:0000256" key="2">
    <source>
        <dbReference type="ARBA" id="ARBA00022448"/>
    </source>
</evidence>
<dbReference type="KEGG" id="ccot:CCAX7_007970"/>
<keyword evidence="3 9" id="KW-0109">Calcium transport</keyword>
<evidence type="ECO:0000313" key="10">
    <source>
        <dbReference type="EMBL" id="BDI28746.1"/>
    </source>
</evidence>
<feature type="transmembrane region" description="Helical" evidence="9">
    <location>
        <begin position="33"/>
        <end position="51"/>
    </location>
</feature>
<proteinExistence type="inferred from homology"/>
<feature type="transmembrane region" description="Helical" evidence="9">
    <location>
        <begin position="63"/>
        <end position="86"/>
    </location>
</feature>
<evidence type="ECO:0000256" key="4">
    <source>
        <dbReference type="ARBA" id="ARBA00022692"/>
    </source>
</evidence>
<sequence>MRSLLGFFKGLNTLLLFIPVSIVLHFTPGMNPLWVFAAAALAIVPLAGMMGEATEELAKRLGSAMGGLLNATFGNATELIIGLFAIHEGLIDLVKASIVGSIIGNILLVLGASILAGGIKHKTQSFNQDQAESHAINLLLATLSLAVPAMIASHYHQLNTTQNNDIVNLSIGVAGVMLITYLASLFFSLKTHEKIFRSNDAEENEEPHWSKAKAFLVLGISTVLVALESEFLVKSVEGAAKSMGVNEVFIGIIIVAIIGNAAEHSTAVMMALKNKMDITINIAIGSSIQIAMFVAPVLVFAGLLMGHPMTFIFNMAELAVIGLSAIIVAFIATDGKCHWLEGAQLLAAYVVIALAFYFLP</sequence>
<dbReference type="FunCoup" id="A0A402CTV0">
    <property type="interactions" value="157"/>
</dbReference>
<dbReference type="InterPro" id="IPR004837">
    <property type="entry name" value="NaCa_Exmemb"/>
</dbReference>
<keyword evidence="7 9" id="KW-0406">Ion transport</keyword>
<evidence type="ECO:0000256" key="9">
    <source>
        <dbReference type="RuleBase" id="RU365028"/>
    </source>
</evidence>
<feature type="transmembrane region" description="Helical" evidence="9">
    <location>
        <begin position="214"/>
        <end position="233"/>
    </location>
</feature>
<dbReference type="GO" id="GO:0016020">
    <property type="term" value="C:membrane"/>
    <property type="evidence" value="ECO:0007669"/>
    <property type="project" value="InterPro"/>
</dbReference>
<dbReference type="PANTHER" id="PTHR31503:SF22">
    <property type="entry name" value="VACUOLAR CALCIUM ION TRANSPORTER"/>
    <property type="match status" value="1"/>
</dbReference>
<feature type="transmembrane region" description="Helical" evidence="9">
    <location>
        <begin position="282"/>
        <end position="305"/>
    </location>
</feature>
<feature type="transmembrane region" description="Helical" evidence="9">
    <location>
        <begin position="339"/>
        <end position="359"/>
    </location>
</feature>